<evidence type="ECO:0000313" key="4">
    <source>
        <dbReference type="Proteomes" id="UP000601435"/>
    </source>
</evidence>
<comment type="caution">
    <text evidence="3">The sequence shown here is derived from an EMBL/GenBank/DDBJ whole genome shotgun (WGS) entry which is preliminary data.</text>
</comment>
<proteinExistence type="predicted"/>
<dbReference type="InterPro" id="IPR004087">
    <property type="entry name" value="KH_dom"/>
</dbReference>
<gene>
    <name evidence="3" type="primary">fmr1-a</name>
    <name evidence="3" type="ORF">SNEC2469_LOCUS21057</name>
</gene>
<dbReference type="SUPFAM" id="SSF54791">
    <property type="entry name" value="Eukaryotic type KH-domain (KH-domain type I)"/>
    <property type="match status" value="2"/>
</dbReference>
<dbReference type="PROSITE" id="PS50084">
    <property type="entry name" value="KH_TYPE_1"/>
    <property type="match status" value="2"/>
</dbReference>
<dbReference type="SMART" id="SM00322">
    <property type="entry name" value="KH"/>
    <property type="match status" value="1"/>
</dbReference>
<dbReference type="AlphaFoldDB" id="A0A812XFN9"/>
<dbReference type="Pfam" id="PF00013">
    <property type="entry name" value="KH_1"/>
    <property type="match status" value="1"/>
</dbReference>
<dbReference type="InterPro" id="IPR004088">
    <property type="entry name" value="KH_dom_type_1"/>
</dbReference>
<dbReference type="Gene3D" id="3.30.310.210">
    <property type="match status" value="1"/>
</dbReference>
<dbReference type="GO" id="GO:0003723">
    <property type="term" value="F:RNA binding"/>
    <property type="evidence" value="ECO:0007669"/>
    <property type="project" value="UniProtKB-UniRule"/>
</dbReference>
<dbReference type="EMBL" id="CAJNJA010037115">
    <property type="protein sequence ID" value="CAE7728864.1"/>
    <property type="molecule type" value="Genomic_DNA"/>
</dbReference>
<reference evidence="3" key="1">
    <citation type="submission" date="2021-02" db="EMBL/GenBank/DDBJ databases">
        <authorList>
            <person name="Dougan E. K."/>
            <person name="Rhodes N."/>
            <person name="Thang M."/>
            <person name="Chan C."/>
        </authorList>
    </citation>
    <scope>NUCLEOTIDE SEQUENCE</scope>
</reference>
<name>A0A812XFN9_9DINO</name>
<evidence type="ECO:0000313" key="3">
    <source>
        <dbReference type="EMBL" id="CAE7728864.1"/>
    </source>
</evidence>
<dbReference type="InterPro" id="IPR036612">
    <property type="entry name" value="KH_dom_type_1_sf"/>
</dbReference>
<accession>A0A812XFN9</accession>
<feature type="domain" description="K Homology" evidence="2">
    <location>
        <begin position="138"/>
        <end position="208"/>
    </location>
</feature>
<sequence>MPRSRLRPCSSREGNVAGVLQKAEVTVDVSYARWLDSPDAAIAFRRVECMAVGLQTGDARCAPSDLLKVHCTGTREAKVIAIGTKKAVQRAKMLIPSILQNQEKVKCFEEAQQTRLKALLERQVKKLADMDPRRPAEGFSRAEFALPKAAVGRFIGKSGANIQAMQKEHTVRIVVEEAETPGFKRVHVLGQNEEDVHAVRDMAEVITKRILVEKGMKSWILGRNGTVAERVQIASGASSVRFDDKDHALVVEGTRSACATAQLLCDAHLSYFETFKGFDETMEDKLPLTSAHAANV</sequence>
<keyword evidence="1" id="KW-0694">RNA-binding</keyword>
<dbReference type="OrthoDB" id="424249at2759"/>
<evidence type="ECO:0000256" key="1">
    <source>
        <dbReference type="PROSITE-ProRule" id="PRU00117"/>
    </source>
</evidence>
<protein>
    <submittedName>
        <fullName evidence="3">Fmr1-a protein</fullName>
    </submittedName>
</protein>
<dbReference type="Proteomes" id="UP000601435">
    <property type="component" value="Unassembled WGS sequence"/>
</dbReference>
<organism evidence="3 4">
    <name type="scientific">Symbiodinium necroappetens</name>
    <dbReference type="NCBI Taxonomy" id="1628268"/>
    <lineage>
        <taxon>Eukaryota</taxon>
        <taxon>Sar</taxon>
        <taxon>Alveolata</taxon>
        <taxon>Dinophyceae</taxon>
        <taxon>Suessiales</taxon>
        <taxon>Symbiodiniaceae</taxon>
        <taxon>Symbiodinium</taxon>
    </lineage>
</organism>
<evidence type="ECO:0000259" key="2">
    <source>
        <dbReference type="SMART" id="SM00322"/>
    </source>
</evidence>
<keyword evidence="4" id="KW-1185">Reference proteome</keyword>